<proteinExistence type="predicted"/>
<organism evidence="2">
    <name type="scientific">Octopus bimaculoides</name>
    <name type="common">California two-spotted octopus</name>
    <dbReference type="NCBI Taxonomy" id="37653"/>
    <lineage>
        <taxon>Eukaryota</taxon>
        <taxon>Metazoa</taxon>
        <taxon>Spiralia</taxon>
        <taxon>Lophotrochozoa</taxon>
        <taxon>Mollusca</taxon>
        <taxon>Cephalopoda</taxon>
        <taxon>Coleoidea</taxon>
        <taxon>Octopodiformes</taxon>
        <taxon>Octopoda</taxon>
        <taxon>Incirrata</taxon>
        <taxon>Octopodidae</taxon>
        <taxon>Octopus</taxon>
    </lineage>
</organism>
<dbReference type="AlphaFoldDB" id="A0A0L8HXI2"/>
<name>A0A0L8HXI2_OCTBM</name>
<feature type="region of interest" description="Disordered" evidence="1">
    <location>
        <begin position="66"/>
        <end position="90"/>
    </location>
</feature>
<reference evidence="2" key="1">
    <citation type="submission" date="2015-07" db="EMBL/GenBank/DDBJ databases">
        <title>MeaNS - Measles Nucleotide Surveillance Program.</title>
        <authorList>
            <person name="Tran T."/>
            <person name="Druce J."/>
        </authorList>
    </citation>
    <scope>NUCLEOTIDE SEQUENCE</scope>
    <source>
        <strain evidence="2">UCB-OBI-ISO-001</strain>
        <tissue evidence="2">Gonad</tissue>
    </source>
</reference>
<dbReference type="EMBL" id="KQ417067">
    <property type="protein sequence ID" value="KOF93896.1"/>
    <property type="molecule type" value="Genomic_DNA"/>
</dbReference>
<sequence>MENTGRTGAKLWHQVLQECPHGSPLHGTKGAVHCISHKNKILQQPRFQRTSALQCPAKTFERPARHGCGGLQDKTRRFPLHDTRRTNGSK</sequence>
<gene>
    <name evidence="2" type="ORF">OCBIM_22003242mg</name>
</gene>
<feature type="compositionally biased region" description="Basic and acidic residues" evidence="1">
    <location>
        <begin position="73"/>
        <end position="90"/>
    </location>
</feature>
<evidence type="ECO:0000313" key="2">
    <source>
        <dbReference type="EMBL" id="KOF93896.1"/>
    </source>
</evidence>
<evidence type="ECO:0000256" key="1">
    <source>
        <dbReference type="SAM" id="MobiDB-lite"/>
    </source>
</evidence>
<protein>
    <submittedName>
        <fullName evidence="2">Uncharacterized protein</fullName>
    </submittedName>
</protein>
<accession>A0A0L8HXI2</accession>